<keyword evidence="1" id="KW-0812">Transmembrane</keyword>
<sequence length="205" mass="22229">MNIFFPFTTMARRFIKPLGSRGVAAIEFAIVGPIALFLLLNVFLCAVLYFYQMGLTSAANYTARQVITGQAACLQSQTSSGASQPVCNQSSSGQGSSPLSIRQDICANGLPIFMSCANLIIKIQHSETANSANFIQSIGQPQELMDIGGAGDFIFVTLYYTIQIPLFYPLFNQTMQSYFMQGLGFSRMSNATMIISAVAAKSESF</sequence>
<evidence type="ECO:0000256" key="1">
    <source>
        <dbReference type="SAM" id="Phobius"/>
    </source>
</evidence>
<dbReference type="InterPro" id="IPR012495">
    <property type="entry name" value="TadE-like_dom"/>
</dbReference>
<dbReference type="EMBL" id="JACHIE010000002">
    <property type="protein sequence ID" value="MBB6456111.1"/>
    <property type="molecule type" value="Genomic_DNA"/>
</dbReference>
<evidence type="ECO:0000313" key="3">
    <source>
        <dbReference type="EMBL" id="MBB6456111.1"/>
    </source>
</evidence>
<comment type="caution">
    <text evidence="3">The sequence shown here is derived from an EMBL/GenBank/DDBJ whole genome shotgun (WGS) entry which is preliminary data.</text>
</comment>
<accession>A0A841QC25</accession>
<gene>
    <name evidence="3" type="ORF">HNR55_000678</name>
</gene>
<reference evidence="3 4" key="1">
    <citation type="submission" date="2020-08" db="EMBL/GenBank/DDBJ databases">
        <title>Genomic Encyclopedia of Type Strains, Phase IV (KMG-IV): sequencing the most valuable type-strain genomes for metagenomic binning, comparative biology and taxonomic classification.</title>
        <authorList>
            <person name="Goeker M."/>
        </authorList>
    </citation>
    <scope>NUCLEOTIDE SEQUENCE [LARGE SCALE GENOMIC DNA]</scope>
    <source>
        <strain evidence="3 4">DSM 4491</strain>
    </source>
</reference>
<dbReference type="Pfam" id="PF07811">
    <property type="entry name" value="TadE"/>
    <property type="match status" value="1"/>
</dbReference>
<dbReference type="RefSeq" id="WP_166111377.1">
    <property type="nucleotide sequence ID" value="NZ_BAABDB010000005.1"/>
</dbReference>
<feature type="transmembrane region" description="Helical" evidence="1">
    <location>
        <begin position="22"/>
        <end position="51"/>
    </location>
</feature>
<proteinExistence type="predicted"/>
<evidence type="ECO:0000313" key="4">
    <source>
        <dbReference type="Proteomes" id="UP000578000"/>
    </source>
</evidence>
<evidence type="ECO:0000259" key="2">
    <source>
        <dbReference type="Pfam" id="PF07811"/>
    </source>
</evidence>
<protein>
    <recommendedName>
        <fullName evidence="2">TadE-like domain-containing protein</fullName>
    </recommendedName>
</protein>
<keyword evidence="1" id="KW-1133">Transmembrane helix</keyword>
<keyword evidence="1" id="KW-0472">Membrane</keyword>
<name>A0A841QC25_9PROT</name>
<feature type="transmembrane region" description="Helical" evidence="1">
    <location>
        <begin position="153"/>
        <end position="171"/>
    </location>
</feature>
<feature type="domain" description="TadE-like" evidence="2">
    <location>
        <begin position="22"/>
        <end position="64"/>
    </location>
</feature>
<dbReference type="Proteomes" id="UP000578000">
    <property type="component" value="Unassembled WGS sequence"/>
</dbReference>
<dbReference type="AlphaFoldDB" id="A0A841QC25"/>
<keyword evidence="4" id="KW-1185">Reference proteome</keyword>
<organism evidence="3 4">
    <name type="scientific">Acetobacter lovaniensis</name>
    <dbReference type="NCBI Taxonomy" id="104100"/>
    <lineage>
        <taxon>Bacteria</taxon>
        <taxon>Pseudomonadati</taxon>
        <taxon>Pseudomonadota</taxon>
        <taxon>Alphaproteobacteria</taxon>
        <taxon>Acetobacterales</taxon>
        <taxon>Acetobacteraceae</taxon>
        <taxon>Acetobacter</taxon>
    </lineage>
</organism>